<dbReference type="Proteomes" id="UP000799776">
    <property type="component" value="Unassembled WGS sequence"/>
</dbReference>
<feature type="region of interest" description="Disordered" evidence="1">
    <location>
        <begin position="84"/>
        <end position="104"/>
    </location>
</feature>
<protein>
    <submittedName>
        <fullName evidence="2">Uncharacterized protein</fullName>
    </submittedName>
</protein>
<accession>A0A9P4LTZ3</accession>
<evidence type="ECO:0000313" key="3">
    <source>
        <dbReference type="Proteomes" id="UP000799776"/>
    </source>
</evidence>
<dbReference type="EMBL" id="ML978742">
    <property type="protein sequence ID" value="KAF2084347.1"/>
    <property type="molecule type" value="Genomic_DNA"/>
</dbReference>
<feature type="region of interest" description="Disordered" evidence="1">
    <location>
        <begin position="166"/>
        <end position="257"/>
    </location>
</feature>
<dbReference type="OrthoDB" id="5425061at2759"/>
<reference evidence="2" key="1">
    <citation type="journal article" date="2020" name="Stud. Mycol.">
        <title>101 Dothideomycetes genomes: a test case for predicting lifestyles and emergence of pathogens.</title>
        <authorList>
            <person name="Haridas S."/>
            <person name="Albert R."/>
            <person name="Binder M."/>
            <person name="Bloem J."/>
            <person name="Labutti K."/>
            <person name="Salamov A."/>
            <person name="Andreopoulos B."/>
            <person name="Baker S."/>
            <person name="Barry K."/>
            <person name="Bills G."/>
            <person name="Bluhm B."/>
            <person name="Cannon C."/>
            <person name="Castanera R."/>
            <person name="Culley D."/>
            <person name="Daum C."/>
            <person name="Ezra D."/>
            <person name="Gonzalez J."/>
            <person name="Henrissat B."/>
            <person name="Kuo A."/>
            <person name="Liang C."/>
            <person name="Lipzen A."/>
            <person name="Lutzoni F."/>
            <person name="Magnuson J."/>
            <person name="Mondo S."/>
            <person name="Nolan M."/>
            <person name="Ohm R."/>
            <person name="Pangilinan J."/>
            <person name="Park H.-J."/>
            <person name="Ramirez L."/>
            <person name="Alfaro M."/>
            <person name="Sun H."/>
            <person name="Tritt A."/>
            <person name="Yoshinaga Y."/>
            <person name="Zwiers L.-H."/>
            <person name="Turgeon B."/>
            <person name="Goodwin S."/>
            <person name="Spatafora J."/>
            <person name="Crous P."/>
            <person name="Grigoriev I."/>
        </authorList>
    </citation>
    <scope>NUCLEOTIDE SEQUENCE</scope>
    <source>
        <strain evidence="2">CBS 121410</strain>
    </source>
</reference>
<keyword evidence="3" id="KW-1185">Reference proteome</keyword>
<feature type="compositionally biased region" description="Basic and acidic residues" evidence="1">
    <location>
        <begin position="1"/>
        <end position="15"/>
    </location>
</feature>
<feature type="region of interest" description="Disordered" evidence="1">
    <location>
        <begin position="1"/>
        <end position="30"/>
    </location>
</feature>
<evidence type="ECO:0000313" key="2">
    <source>
        <dbReference type="EMBL" id="KAF2084347.1"/>
    </source>
</evidence>
<dbReference type="InterPro" id="IPR018555">
    <property type="entry name" value="C630.06c-like"/>
</dbReference>
<dbReference type="AlphaFoldDB" id="A0A9P4LTZ3"/>
<proteinExistence type="predicted"/>
<name>A0A9P4LTZ3_9PEZI</name>
<gene>
    <name evidence="2" type="ORF">K490DRAFT_68806</name>
</gene>
<dbReference type="Pfam" id="PF09428">
    <property type="entry name" value="DUF2011"/>
    <property type="match status" value="1"/>
</dbReference>
<feature type="compositionally biased region" description="Basic and acidic residues" evidence="1">
    <location>
        <begin position="228"/>
        <end position="237"/>
    </location>
</feature>
<feature type="compositionally biased region" description="Basic residues" evidence="1">
    <location>
        <begin position="216"/>
        <end position="227"/>
    </location>
</feature>
<feature type="compositionally biased region" description="Basic and acidic residues" evidence="1">
    <location>
        <begin position="196"/>
        <end position="215"/>
    </location>
</feature>
<organism evidence="2 3">
    <name type="scientific">Saccharata proteae CBS 121410</name>
    <dbReference type="NCBI Taxonomy" id="1314787"/>
    <lineage>
        <taxon>Eukaryota</taxon>
        <taxon>Fungi</taxon>
        <taxon>Dikarya</taxon>
        <taxon>Ascomycota</taxon>
        <taxon>Pezizomycotina</taxon>
        <taxon>Dothideomycetes</taxon>
        <taxon>Dothideomycetes incertae sedis</taxon>
        <taxon>Botryosphaeriales</taxon>
        <taxon>Saccharataceae</taxon>
        <taxon>Saccharata</taxon>
    </lineage>
</organism>
<sequence length="257" mass="28510">MFEEPAAKRVRREELYSPPSSPRSSPDAELTDLFRSRLQQDYEVAPTQPLAESKSGVVGALSEDEDELEFCLFAPAATTADAPTQKIRVRSPSPAAGDGGFVNGGRPQSYYFAGEMTGSRRREFERIAVSGQDVLDRSKRAWPGCALPWKVRVVAPRSGKLLQDPWKNAVERESKHRRAGKKARIALRKKAQAQNEKLKLRNMSEAEKEAAEREKRTKRNREKKVKKKERDKAKKATETGGSGDGAAEGSPDVGSKE</sequence>
<feature type="compositionally biased region" description="Basic residues" evidence="1">
    <location>
        <begin position="175"/>
        <end position="191"/>
    </location>
</feature>
<evidence type="ECO:0000256" key="1">
    <source>
        <dbReference type="SAM" id="MobiDB-lite"/>
    </source>
</evidence>
<comment type="caution">
    <text evidence="2">The sequence shown here is derived from an EMBL/GenBank/DDBJ whole genome shotgun (WGS) entry which is preliminary data.</text>
</comment>